<dbReference type="AlphaFoldDB" id="A0A166BME3"/>
<keyword evidence="3" id="KW-1185">Reference proteome</keyword>
<dbReference type="SUPFAM" id="SSF50346">
    <property type="entry name" value="PRC-barrel domain"/>
    <property type="match status" value="1"/>
</dbReference>
<dbReference type="InterPro" id="IPR011033">
    <property type="entry name" value="PRC_barrel-like_sf"/>
</dbReference>
<evidence type="ECO:0000313" key="2">
    <source>
        <dbReference type="EMBL" id="KZX13552.1"/>
    </source>
</evidence>
<proteinExistence type="predicted"/>
<sequence>MRINKNLIGKEVLDAEIQIVGKVNDVIIDDNTFEITDIVVKKSGLTEQIKSSENIVPIDFVKTIGDKVLLKSNEDII</sequence>
<protein>
    <submittedName>
        <fullName evidence="2">PRC-barrel domain protein</fullName>
    </submittedName>
</protein>
<dbReference type="RefSeq" id="WP_042691281.1">
    <property type="nucleotide sequence ID" value="NZ_CABMAB010000002.1"/>
</dbReference>
<gene>
    <name evidence="2" type="ORF">MBORA_04600</name>
</gene>
<dbReference type="Gene3D" id="2.30.30.240">
    <property type="entry name" value="PRC-barrel domain"/>
    <property type="match status" value="1"/>
</dbReference>
<dbReference type="STRING" id="66851.MBORA_04600"/>
<evidence type="ECO:0000259" key="1">
    <source>
        <dbReference type="Pfam" id="PF05239"/>
    </source>
</evidence>
<dbReference type="OrthoDB" id="68960at2157"/>
<reference evidence="3" key="1">
    <citation type="journal article" date="2016" name="Genome Announc.">
        <title>Draft Genome Sequences of Methanobrevibacter curvatus DSM11111, Methanobrevibacter cuticularis DSM11139, Methanobrevibacter filiformis DSM11501, and Methanobrevibacter oralis DSM7256.</title>
        <authorList>
            <person name="Poehlein A."/>
            <person name="Seedorf H."/>
        </authorList>
    </citation>
    <scope>NUCLEOTIDE SEQUENCE [LARGE SCALE GENOMIC DNA]</scope>
    <source>
        <strain evidence="3">DSM 7256 / JCM 30027 / ZR</strain>
    </source>
</reference>
<evidence type="ECO:0000313" key="3">
    <source>
        <dbReference type="Proteomes" id="UP000077428"/>
    </source>
</evidence>
<dbReference type="Pfam" id="PF05239">
    <property type="entry name" value="PRC"/>
    <property type="match status" value="1"/>
</dbReference>
<dbReference type="Proteomes" id="UP000077428">
    <property type="component" value="Unassembled WGS sequence"/>
</dbReference>
<accession>A0A166BME3</accession>
<name>A0A166BME3_METOA</name>
<comment type="caution">
    <text evidence="2">The sequence shown here is derived from an EMBL/GenBank/DDBJ whole genome shotgun (WGS) entry which is preliminary data.</text>
</comment>
<dbReference type="InterPro" id="IPR027275">
    <property type="entry name" value="PRC-brl_dom"/>
</dbReference>
<organism evidence="2 3">
    <name type="scientific">Methanobrevibacter oralis</name>
    <dbReference type="NCBI Taxonomy" id="66851"/>
    <lineage>
        <taxon>Archaea</taxon>
        <taxon>Methanobacteriati</taxon>
        <taxon>Methanobacteriota</taxon>
        <taxon>Methanomada group</taxon>
        <taxon>Methanobacteria</taxon>
        <taxon>Methanobacteriales</taxon>
        <taxon>Methanobacteriaceae</taxon>
        <taxon>Methanobrevibacter</taxon>
    </lineage>
</organism>
<feature type="domain" description="PRC-barrel" evidence="1">
    <location>
        <begin position="6"/>
        <end position="75"/>
    </location>
</feature>
<dbReference type="EMBL" id="LWMU01000048">
    <property type="protein sequence ID" value="KZX13552.1"/>
    <property type="molecule type" value="Genomic_DNA"/>
</dbReference>
<dbReference type="PATRIC" id="fig|66851.6.peg.525"/>